<dbReference type="PRINTS" id="PR01050">
    <property type="entry name" value="PYRUVTKNASE"/>
</dbReference>
<evidence type="ECO:0000256" key="14">
    <source>
        <dbReference type="NCBIfam" id="TIGR01064"/>
    </source>
</evidence>
<gene>
    <name evidence="17" type="primary">pyk</name>
    <name evidence="17" type="ORF">OIE46_03585</name>
</gene>
<dbReference type="GO" id="GO:0004743">
    <property type="term" value="F:pyruvate kinase activity"/>
    <property type="evidence" value="ECO:0007669"/>
    <property type="project" value="UniProtKB-UniRule"/>
</dbReference>
<dbReference type="NCBIfam" id="NF004491">
    <property type="entry name" value="PRK05826.1"/>
    <property type="match status" value="1"/>
</dbReference>
<dbReference type="SMR" id="A0AAX3EZG7"/>
<evidence type="ECO:0000256" key="2">
    <source>
        <dbReference type="ARBA" id="ARBA00001958"/>
    </source>
</evidence>
<keyword evidence="9 15" id="KW-0418">Kinase</keyword>
<dbReference type="Gene3D" id="2.40.33.10">
    <property type="entry name" value="PK beta-barrel domain-like"/>
    <property type="match status" value="1"/>
</dbReference>
<dbReference type="GO" id="GO:0005524">
    <property type="term" value="F:ATP binding"/>
    <property type="evidence" value="ECO:0007669"/>
    <property type="project" value="UniProtKB-KW"/>
</dbReference>
<dbReference type="GO" id="GO:0016301">
    <property type="term" value="F:kinase activity"/>
    <property type="evidence" value="ECO:0007669"/>
    <property type="project" value="UniProtKB-KW"/>
</dbReference>
<organism evidence="17 18">
    <name type="scientific">Mycoplasmopsis synoviae</name>
    <name type="common">Mycoplasma synoviae</name>
    <dbReference type="NCBI Taxonomy" id="2109"/>
    <lineage>
        <taxon>Bacteria</taxon>
        <taxon>Bacillati</taxon>
        <taxon>Mycoplasmatota</taxon>
        <taxon>Mycoplasmoidales</taxon>
        <taxon>Metamycoplasmataceae</taxon>
        <taxon>Mycoplasmopsis</taxon>
    </lineage>
</organism>
<accession>A0AAX3EZG7</accession>
<dbReference type="RefSeq" id="WP_041352132.1">
    <property type="nucleotide sequence ID" value="NZ_CP034544.1"/>
</dbReference>
<keyword evidence="10" id="KW-0067">ATP-binding</keyword>
<name>A0AAX3EZG7_MYCSY</name>
<comment type="cofactor">
    <cofactor evidence="1">
        <name>Mg(2+)</name>
        <dbReference type="ChEBI" id="CHEBI:18420"/>
    </cofactor>
</comment>
<dbReference type="SUPFAM" id="SSF50800">
    <property type="entry name" value="PK beta-barrel domain-like"/>
    <property type="match status" value="1"/>
</dbReference>
<evidence type="ECO:0000256" key="8">
    <source>
        <dbReference type="ARBA" id="ARBA00022741"/>
    </source>
</evidence>
<dbReference type="FunFam" id="3.20.20.60:FF:000025">
    <property type="entry name" value="Pyruvate kinase"/>
    <property type="match status" value="1"/>
</dbReference>
<dbReference type="InterPro" id="IPR040442">
    <property type="entry name" value="Pyrv_kinase-like_dom_sf"/>
</dbReference>
<evidence type="ECO:0000259" key="16">
    <source>
        <dbReference type="Pfam" id="PF00224"/>
    </source>
</evidence>
<dbReference type="EC" id="2.7.1.40" evidence="5 14"/>
<evidence type="ECO:0000313" key="18">
    <source>
        <dbReference type="Proteomes" id="UP001164481"/>
    </source>
</evidence>
<evidence type="ECO:0000256" key="15">
    <source>
        <dbReference type="RuleBase" id="RU000504"/>
    </source>
</evidence>
<dbReference type="InterPro" id="IPR015793">
    <property type="entry name" value="Pyrv_Knase_brl"/>
</dbReference>
<dbReference type="Pfam" id="PF00224">
    <property type="entry name" value="PK"/>
    <property type="match status" value="1"/>
</dbReference>
<evidence type="ECO:0000256" key="11">
    <source>
        <dbReference type="ARBA" id="ARBA00022842"/>
    </source>
</evidence>
<keyword evidence="12 15" id="KW-0324">Glycolysis</keyword>
<keyword evidence="8" id="KW-0547">Nucleotide-binding</keyword>
<evidence type="ECO:0000313" key="17">
    <source>
        <dbReference type="EMBL" id="UZW64424.1"/>
    </source>
</evidence>
<dbReference type="EMBL" id="CP107525">
    <property type="protein sequence ID" value="UZW64424.1"/>
    <property type="molecule type" value="Genomic_DNA"/>
</dbReference>
<keyword evidence="6 15" id="KW-0808">Transferase</keyword>
<dbReference type="SUPFAM" id="SSF51621">
    <property type="entry name" value="Phosphoenolpyruvate/pyruvate domain"/>
    <property type="match status" value="1"/>
</dbReference>
<evidence type="ECO:0000256" key="9">
    <source>
        <dbReference type="ARBA" id="ARBA00022777"/>
    </source>
</evidence>
<dbReference type="Gene3D" id="3.40.1380.20">
    <property type="entry name" value="Pyruvate kinase, C-terminal domain"/>
    <property type="match status" value="1"/>
</dbReference>
<dbReference type="AlphaFoldDB" id="A0AAX3EZG7"/>
<dbReference type="InterPro" id="IPR036918">
    <property type="entry name" value="Pyrv_Knase_C_sf"/>
</dbReference>
<feature type="domain" description="Pyruvate kinase barrel" evidence="16">
    <location>
        <begin position="7"/>
        <end position="332"/>
    </location>
</feature>
<evidence type="ECO:0000256" key="12">
    <source>
        <dbReference type="ARBA" id="ARBA00023152"/>
    </source>
</evidence>
<protein>
    <recommendedName>
        <fullName evidence="5 14">Pyruvate kinase</fullName>
        <ecNumber evidence="5 14">2.7.1.40</ecNumber>
    </recommendedName>
</protein>
<keyword evidence="11 15" id="KW-0460">Magnesium</keyword>
<dbReference type="Proteomes" id="UP001164481">
    <property type="component" value="Chromosome"/>
</dbReference>
<keyword evidence="13 17" id="KW-0670">Pyruvate</keyword>
<evidence type="ECO:0000256" key="7">
    <source>
        <dbReference type="ARBA" id="ARBA00022723"/>
    </source>
</evidence>
<dbReference type="SUPFAM" id="SSF52935">
    <property type="entry name" value="PK C-terminal domain-like"/>
    <property type="match status" value="1"/>
</dbReference>
<evidence type="ECO:0000256" key="6">
    <source>
        <dbReference type="ARBA" id="ARBA00022679"/>
    </source>
</evidence>
<dbReference type="GO" id="GO:0030955">
    <property type="term" value="F:potassium ion binding"/>
    <property type="evidence" value="ECO:0007669"/>
    <property type="project" value="UniProtKB-UniRule"/>
</dbReference>
<sequence>MYKETDKRTKLVATIGPSSDNYEMLKKLVQAGVTCVRANFSHGSYEEQKNKFNLAKQVSKELNLPLSLMLDTKGPEIRVGKMKDGVQLIKQGTMLDILTTEEAYKNLEGNSEQISVSYDMSLDLQVNDSVLLDDGKLSTKVVKVSKGLVQVYVQNNHKLKTNKRINLPGVDFSLPFLSPKDVEDVKFGVQNGISYVAASFVNSAENVKQLRKVLVENGGEHIEIISKIESTLGIKNIDQIIEASDGIMVARGDLGLEVPYYEVPYYQKMIIRKCREAGKPVIVATQMLDSMENSPHPTRAEVTDVYFAVELGADSTMLSGESANGGFPLEAVQTMTKISKRAEREFYSKIYYPVHLEKIKEKLGSDLRSLIAYEIAKKTQGNEYKFAIVLSRTGKLLKKVANYRPNTTIVGILDDEKLTNSFGIYSSVFTSLDSKELFSEIKKDHSKAILALKPFEYSKGDKFLVVENDSIKEYTVQ</sequence>
<evidence type="ECO:0000256" key="1">
    <source>
        <dbReference type="ARBA" id="ARBA00001946"/>
    </source>
</evidence>
<dbReference type="PANTHER" id="PTHR11817">
    <property type="entry name" value="PYRUVATE KINASE"/>
    <property type="match status" value="1"/>
</dbReference>
<dbReference type="InterPro" id="IPR011037">
    <property type="entry name" value="Pyrv_Knase-like_insert_dom_sf"/>
</dbReference>
<dbReference type="GO" id="GO:0000287">
    <property type="term" value="F:magnesium ion binding"/>
    <property type="evidence" value="ECO:0007669"/>
    <property type="project" value="UniProtKB-UniRule"/>
</dbReference>
<dbReference type="InterPro" id="IPR015806">
    <property type="entry name" value="Pyrv_Knase_insert_dom_sf"/>
</dbReference>
<evidence type="ECO:0000256" key="10">
    <source>
        <dbReference type="ARBA" id="ARBA00022840"/>
    </source>
</evidence>
<reference evidence="17" key="1">
    <citation type="submission" date="2022-10" db="EMBL/GenBank/DDBJ databases">
        <authorList>
            <person name="Wei X."/>
        </authorList>
    </citation>
    <scope>NUCLEOTIDE SEQUENCE</scope>
    <source>
        <strain evidence="17">SD2</strain>
    </source>
</reference>
<dbReference type="NCBIfam" id="TIGR01064">
    <property type="entry name" value="pyruv_kin"/>
    <property type="match status" value="1"/>
</dbReference>
<dbReference type="InterPro" id="IPR015813">
    <property type="entry name" value="Pyrv/PenolPyrv_kinase-like_dom"/>
</dbReference>
<dbReference type="Gene3D" id="3.20.20.60">
    <property type="entry name" value="Phosphoenolpyruvate-binding domains"/>
    <property type="match status" value="1"/>
</dbReference>
<comment type="catalytic activity">
    <reaction evidence="15">
        <text>pyruvate + ATP = phosphoenolpyruvate + ADP + H(+)</text>
        <dbReference type="Rhea" id="RHEA:18157"/>
        <dbReference type="ChEBI" id="CHEBI:15361"/>
        <dbReference type="ChEBI" id="CHEBI:15378"/>
        <dbReference type="ChEBI" id="CHEBI:30616"/>
        <dbReference type="ChEBI" id="CHEBI:58702"/>
        <dbReference type="ChEBI" id="CHEBI:456216"/>
        <dbReference type="EC" id="2.7.1.40"/>
    </reaction>
</comment>
<evidence type="ECO:0000256" key="3">
    <source>
        <dbReference type="ARBA" id="ARBA00004997"/>
    </source>
</evidence>
<comment type="pathway">
    <text evidence="3 15">Carbohydrate degradation; glycolysis; pyruvate from D-glyceraldehyde 3-phosphate: step 5/5.</text>
</comment>
<proteinExistence type="inferred from homology"/>
<comment type="cofactor">
    <cofactor evidence="2">
        <name>K(+)</name>
        <dbReference type="ChEBI" id="CHEBI:29103"/>
    </cofactor>
</comment>
<comment type="similarity">
    <text evidence="4 15">Belongs to the pyruvate kinase family.</text>
</comment>
<keyword evidence="7" id="KW-0479">Metal-binding</keyword>
<evidence type="ECO:0000256" key="13">
    <source>
        <dbReference type="ARBA" id="ARBA00023317"/>
    </source>
</evidence>
<reference evidence="17" key="2">
    <citation type="submission" date="2022-11" db="EMBL/GenBank/DDBJ databases">
        <title>complete genomes of mycoplasma synoviae ZX313 strain and SD2 strain.</title>
        <authorList>
            <person name="Zhong Q."/>
        </authorList>
    </citation>
    <scope>NUCLEOTIDE SEQUENCE</scope>
    <source>
        <strain evidence="17">SD2</strain>
    </source>
</reference>
<evidence type="ECO:0000256" key="4">
    <source>
        <dbReference type="ARBA" id="ARBA00008663"/>
    </source>
</evidence>
<dbReference type="InterPro" id="IPR001697">
    <property type="entry name" value="Pyr_Knase"/>
</dbReference>
<evidence type="ECO:0000256" key="5">
    <source>
        <dbReference type="ARBA" id="ARBA00012142"/>
    </source>
</evidence>